<keyword evidence="7 9" id="KW-0143">Chaperone</keyword>
<keyword evidence="4" id="KW-0963">Cytoplasm</keyword>
<evidence type="ECO:0000313" key="10">
    <source>
        <dbReference type="EMBL" id="ESN94807.1"/>
    </source>
</evidence>
<dbReference type="FunFam" id="3.50.7.10:FF:000008">
    <property type="entry name" value="T-complex protein 1 subunit theta"/>
    <property type="match status" value="1"/>
</dbReference>
<name>T1FNK4_HELRO</name>
<evidence type="ECO:0000256" key="9">
    <source>
        <dbReference type="RuleBase" id="RU004187"/>
    </source>
</evidence>
<dbReference type="CDD" id="cd03341">
    <property type="entry name" value="TCP1_theta"/>
    <property type="match status" value="1"/>
</dbReference>
<dbReference type="PRINTS" id="PR00304">
    <property type="entry name" value="TCOMPLEXTCP1"/>
</dbReference>
<evidence type="ECO:0000256" key="3">
    <source>
        <dbReference type="ARBA" id="ARBA00016981"/>
    </source>
</evidence>
<evidence type="ECO:0000256" key="8">
    <source>
        <dbReference type="ARBA" id="ARBA00029602"/>
    </source>
</evidence>
<dbReference type="FunCoup" id="T1FNK4">
    <property type="interactions" value="1760"/>
</dbReference>
<reference evidence="12" key="1">
    <citation type="submission" date="2012-12" db="EMBL/GenBank/DDBJ databases">
        <authorList>
            <person name="Hellsten U."/>
            <person name="Grimwood J."/>
            <person name="Chapman J.A."/>
            <person name="Shapiro H."/>
            <person name="Aerts A."/>
            <person name="Otillar R.P."/>
            <person name="Terry A.Y."/>
            <person name="Boore J.L."/>
            <person name="Simakov O."/>
            <person name="Marletaz F."/>
            <person name="Cho S.-J."/>
            <person name="Edsinger-Gonzales E."/>
            <person name="Havlak P."/>
            <person name="Kuo D.-H."/>
            <person name="Larsson T."/>
            <person name="Lv J."/>
            <person name="Arendt D."/>
            <person name="Savage R."/>
            <person name="Osoegawa K."/>
            <person name="de Jong P."/>
            <person name="Lindberg D.R."/>
            <person name="Seaver E.C."/>
            <person name="Weisblat D.A."/>
            <person name="Putnam N.H."/>
            <person name="Grigoriev I.V."/>
            <person name="Rokhsar D.S."/>
        </authorList>
    </citation>
    <scope>NUCLEOTIDE SEQUENCE</scope>
</reference>
<dbReference type="OMA" id="WGLKYAV"/>
<evidence type="ECO:0000256" key="1">
    <source>
        <dbReference type="ARBA" id="ARBA00004496"/>
    </source>
</evidence>
<dbReference type="GO" id="GO:0140662">
    <property type="term" value="F:ATP-dependent protein folding chaperone"/>
    <property type="evidence" value="ECO:0007669"/>
    <property type="project" value="InterPro"/>
</dbReference>
<dbReference type="GeneID" id="20210401"/>
<dbReference type="CTD" id="20210401"/>
<keyword evidence="5 9" id="KW-0547">Nucleotide-binding</keyword>
<dbReference type="Proteomes" id="UP000015101">
    <property type="component" value="Unassembled WGS sequence"/>
</dbReference>
<dbReference type="NCBIfam" id="TIGR02346">
    <property type="entry name" value="chap_CCT_theta"/>
    <property type="match status" value="1"/>
</dbReference>
<reference evidence="11" key="3">
    <citation type="submission" date="2015-06" db="UniProtKB">
        <authorList>
            <consortium name="EnsemblMetazoa"/>
        </authorList>
    </citation>
    <scope>IDENTIFICATION</scope>
</reference>
<evidence type="ECO:0000256" key="5">
    <source>
        <dbReference type="ARBA" id="ARBA00022741"/>
    </source>
</evidence>
<dbReference type="InterPro" id="IPR012721">
    <property type="entry name" value="Chap_CCT_theta"/>
</dbReference>
<evidence type="ECO:0000256" key="4">
    <source>
        <dbReference type="ARBA" id="ARBA00022490"/>
    </source>
</evidence>
<dbReference type="PROSITE" id="PS00751">
    <property type="entry name" value="TCP1_2"/>
    <property type="match status" value="1"/>
</dbReference>
<dbReference type="EMBL" id="KB097563">
    <property type="protein sequence ID" value="ESN94807.1"/>
    <property type="molecule type" value="Genomic_DNA"/>
</dbReference>
<dbReference type="eggNOG" id="KOG0362">
    <property type="taxonomic scope" value="Eukaryota"/>
</dbReference>
<evidence type="ECO:0000313" key="11">
    <source>
        <dbReference type="EnsemblMetazoa" id="HelroP186032"/>
    </source>
</evidence>
<dbReference type="GO" id="GO:0051082">
    <property type="term" value="F:unfolded protein binding"/>
    <property type="evidence" value="ECO:0000318"/>
    <property type="project" value="GO_Central"/>
</dbReference>
<dbReference type="GO" id="GO:0005832">
    <property type="term" value="C:chaperonin-containing T-complex"/>
    <property type="evidence" value="ECO:0000318"/>
    <property type="project" value="GO_Central"/>
</dbReference>
<dbReference type="OrthoDB" id="1748577at2759"/>
<dbReference type="SUPFAM" id="SSF52029">
    <property type="entry name" value="GroEL apical domain-like"/>
    <property type="match status" value="1"/>
</dbReference>
<sequence length="546" mass="59550">MAMHVPKAPGFAQMLKDGAKHIIGLDEAIFRNIEACKELANTTKSAYGPYGQNKMVINHLDKLFVTNDAATILNELQVQHPAAKLIVLASQQQEQECGDGTNFVLVFAGALLNQAEQLLRMGLSVTEVVEGYEQACRLALEILPNLVVKTISDRRNKEDVTQVIRSSVMSKQYGLEDFLGPLIADTCIATLPESNYFNVDNIRICKVAGQGVQNSVSIQGMVFKRQVEGNVKRAEKCKVAVYTCPLDIMQTETKGTVLIKTAADLMSYSKGEEGQVEEIVKSISDAGCQVIVTGGKVGEMYQHFCNKYNIMVVRVPSKFDLRRLCKTIGATALPRITTPTPEESGTCDVVKVDEIGDTPVVIFKQESQESLISTIVIRGATDNTMDDIERAIDDGVNTYKCLHKDGRLLAGAGACEIELAQQLTNYGNKVSGLAQYAIQKFAEALEELPRAIVANAGVKASNVVSQLYAAHQLDQKNVGVDIEVDVPAVKDALEAKIFDLYITKMWALKFATRAACTVLSVDQIIMAKPAGGPKVKDNKNHDDDDD</sequence>
<dbReference type="InterPro" id="IPR027409">
    <property type="entry name" value="GroEL-like_apical_dom_sf"/>
</dbReference>
<dbReference type="PROSITE" id="PS00750">
    <property type="entry name" value="TCP1_1"/>
    <property type="match status" value="1"/>
</dbReference>
<reference evidence="10 12" key="2">
    <citation type="journal article" date="2013" name="Nature">
        <title>Insights into bilaterian evolution from three spiralian genomes.</title>
        <authorList>
            <person name="Simakov O."/>
            <person name="Marletaz F."/>
            <person name="Cho S.J."/>
            <person name="Edsinger-Gonzales E."/>
            <person name="Havlak P."/>
            <person name="Hellsten U."/>
            <person name="Kuo D.H."/>
            <person name="Larsson T."/>
            <person name="Lv J."/>
            <person name="Arendt D."/>
            <person name="Savage R."/>
            <person name="Osoegawa K."/>
            <person name="de Jong P."/>
            <person name="Grimwood J."/>
            <person name="Chapman J.A."/>
            <person name="Shapiro H."/>
            <person name="Aerts A."/>
            <person name="Otillar R.P."/>
            <person name="Terry A.Y."/>
            <person name="Boore J.L."/>
            <person name="Grigoriev I.V."/>
            <person name="Lindberg D.R."/>
            <person name="Seaver E.C."/>
            <person name="Weisblat D.A."/>
            <person name="Putnam N.H."/>
            <person name="Rokhsar D.S."/>
        </authorList>
    </citation>
    <scope>NUCLEOTIDE SEQUENCE</scope>
</reference>
<comment type="subcellular location">
    <subcellularLocation>
        <location evidence="1">Cytoplasm</location>
    </subcellularLocation>
</comment>
<comment type="similarity">
    <text evidence="2 9">Belongs to the TCP-1 chaperonin family.</text>
</comment>
<evidence type="ECO:0000256" key="6">
    <source>
        <dbReference type="ARBA" id="ARBA00022840"/>
    </source>
</evidence>
<dbReference type="EnsemblMetazoa" id="HelroT186032">
    <property type="protein sequence ID" value="HelroP186032"/>
    <property type="gene ID" value="HelroG186032"/>
</dbReference>
<dbReference type="STRING" id="6412.T1FNK4"/>
<dbReference type="SUPFAM" id="SSF54849">
    <property type="entry name" value="GroEL-intermediate domain like"/>
    <property type="match status" value="1"/>
</dbReference>
<dbReference type="GO" id="GO:0016887">
    <property type="term" value="F:ATP hydrolysis activity"/>
    <property type="evidence" value="ECO:0007669"/>
    <property type="project" value="InterPro"/>
</dbReference>
<accession>T1FNK4</accession>
<dbReference type="AlphaFoldDB" id="T1FNK4"/>
<dbReference type="Pfam" id="PF00118">
    <property type="entry name" value="Cpn60_TCP1"/>
    <property type="match status" value="1"/>
</dbReference>
<dbReference type="SUPFAM" id="SSF48592">
    <property type="entry name" value="GroEL equatorial domain-like"/>
    <property type="match status" value="1"/>
</dbReference>
<dbReference type="EMBL" id="AMQM01007116">
    <property type="status" value="NOT_ANNOTATED_CDS"/>
    <property type="molecule type" value="Genomic_DNA"/>
</dbReference>
<evidence type="ECO:0000256" key="7">
    <source>
        <dbReference type="ARBA" id="ARBA00023186"/>
    </source>
</evidence>
<keyword evidence="12" id="KW-1185">Reference proteome</keyword>
<gene>
    <name evidence="11" type="primary">20210401</name>
    <name evidence="10" type="ORF">HELRODRAFT_186032</name>
</gene>
<proteinExistence type="inferred from homology"/>
<dbReference type="GO" id="GO:0006457">
    <property type="term" value="P:protein folding"/>
    <property type="evidence" value="ECO:0000318"/>
    <property type="project" value="GO_Central"/>
</dbReference>
<keyword evidence="6 9" id="KW-0067">ATP-binding</keyword>
<dbReference type="RefSeq" id="XP_009027159.1">
    <property type="nucleotide sequence ID" value="XM_009028911.1"/>
</dbReference>
<dbReference type="GO" id="GO:0005524">
    <property type="term" value="F:ATP binding"/>
    <property type="evidence" value="ECO:0007669"/>
    <property type="project" value="UniProtKB-KW"/>
</dbReference>
<protein>
    <recommendedName>
        <fullName evidence="3">T-complex protein 1 subunit theta</fullName>
    </recommendedName>
    <alternativeName>
        <fullName evidence="8">CCT-theta</fullName>
    </alternativeName>
</protein>
<dbReference type="InterPro" id="IPR027413">
    <property type="entry name" value="GROEL-like_equatorial_sf"/>
</dbReference>
<dbReference type="InParanoid" id="T1FNK4"/>
<organism evidence="11 12">
    <name type="scientific">Helobdella robusta</name>
    <name type="common">Californian leech</name>
    <dbReference type="NCBI Taxonomy" id="6412"/>
    <lineage>
        <taxon>Eukaryota</taxon>
        <taxon>Metazoa</taxon>
        <taxon>Spiralia</taxon>
        <taxon>Lophotrochozoa</taxon>
        <taxon>Annelida</taxon>
        <taxon>Clitellata</taxon>
        <taxon>Hirudinea</taxon>
        <taxon>Rhynchobdellida</taxon>
        <taxon>Glossiphoniidae</taxon>
        <taxon>Helobdella</taxon>
    </lineage>
</organism>
<dbReference type="Gene3D" id="1.10.560.10">
    <property type="entry name" value="GroEL-like equatorial domain"/>
    <property type="match status" value="1"/>
</dbReference>
<dbReference type="KEGG" id="hro:HELRODRAFT_186032"/>
<evidence type="ECO:0000256" key="2">
    <source>
        <dbReference type="ARBA" id="ARBA00008020"/>
    </source>
</evidence>
<dbReference type="InterPro" id="IPR002194">
    <property type="entry name" value="Chaperonin_TCP-1_CS"/>
</dbReference>
<dbReference type="HOGENOM" id="CLU_008891_4_2_1"/>
<evidence type="ECO:0000313" key="12">
    <source>
        <dbReference type="Proteomes" id="UP000015101"/>
    </source>
</evidence>
<dbReference type="InterPro" id="IPR027410">
    <property type="entry name" value="TCP-1-like_intermed_sf"/>
</dbReference>
<dbReference type="Gene3D" id="3.30.260.10">
    <property type="entry name" value="TCP-1-like chaperonin intermediate domain"/>
    <property type="match status" value="1"/>
</dbReference>
<dbReference type="PANTHER" id="PTHR11353">
    <property type="entry name" value="CHAPERONIN"/>
    <property type="match status" value="1"/>
</dbReference>
<dbReference type="InterPro" id="IPR017998">
    <property type="entry name" value="Chaperone_TCP-1"/>
</dbReference>
<dbReference type="InterPro" id="IPR002423">
    <property type="entry name" value="Cpn60/GroEL/TCP-1"/>
</dbReference>
<dbReference type="Gene3D" id="3.50.7.10">
    <property type="entry name" value="GroEL"/>
    <property type="match status" value="1"/>
</dbReference>